<protein>
    <submittedName>
        <fullName evidence="2">ImmA/IrrE family metallo-endopeptidase</fullName>
    </submittedName>
</protein>
<reference evidence="2" key="1">
    <citation type="submission" date="2020-10" db="EMBL/GenBank/DDBJ databases">
        <authorList>
            <person name="Gilroy R."/>
        </authorList>
    </citation>
    <scope>NUCLEOTIDE SEQUENCE</scope>
    <source>
        <strain evidence="2">ChiGjej3B3-7149</strain>
    </source>
</reference>
<dbReference type="EMBL" id="DVHH01000112">
    <property type="protein sequence ID" value="HIR54833.1"/>
    <property type="molecule type" value="Genomic_DNA"/>
</dbReference>
<reference evidence="2" key="2">
    <citation type="journal article" date="2021" name="PeerJ">
        <title>Extensive microbial diversity within the chicken gut microbiome revealed by metagenomics and culture.</title>
        <authorList>
            <person name="Gilroy R."/>
            <person name="Ravi A."/>
            <person name="Getino M."/>
            <person name="Pursley I."/>
            <person name="Horton D.L."/>
            <person name="Alikhan N.F."/>
            <person name="Baker D."/>
            <person name="Gharbi K."/>
            <person name="Hall N."/>
            <person name="Watson M."/>
            <person name="Adriaenssens E.M."/>
            <person name="Foster-Nyarko E."/>
            <person name="Jarju S."/>
            <person name="Secka A."/>
            <person name="Antonio M."/>
            <person name="Oren A."/>
            <person name="Chaudhuri R.R."/>
            <person name="La Ragione R."/>
            <person name="Hildebrand F."/>
            <person name="Pallen M.J."/>
        </authorList>
    </citation>
    <scope>NUCLEOTIDE SEQUENCE</scope>
    <source>
        <strain evidence="2">ChiGjej3B3-7149</strain>
    </source>
</reference>
<organism evidence="2 3">
    <name type="scientific">Candidatus Scatomorpha intestinigallinarum</name>
    <dbReference type="NCBI Taxonomy" id="2840923"/>
    <lineage>
        <taxon>Bacteria</taxon>
        <taxon>Bacillati</taxon>
        <taxon>Bacillota</taxon>
        <taxon>Clostridia</taxon>
        <taxon>Eubacteriales</taxon>
        <taxon>Candidatus Scatomorpha</taxon>
    </lineage>
</organism>
<evidence type="ECO:0000313" key="2">
    <source>
        <dbReference type="EMBL" id="HIR54833.1"/>
    </source>
</evidence>
<dbReference type="AlphaFoldDB" id="A0A9D1IZ66"/>
<feature type="domain" description="IrrE N-terminal-like" evidence="1">
    <location>
        <begin position="27"/>
        <end position="135"/>
    </location>
</feature>
<comment type="caution">
    <text evidence="2">The sequence shown here is derived from an EMBL/GenBank/DDBJ whole genome shotgun (WGS) entry which is preliminary data.</text>
</comment>
<evidence type="ECO:0000259" key="1">
    <source>
        <dbReference type="Pfam" id="PF06114"/>
    </source>
</evidence>
<gene>
    <name evidence="2" type="ORF">IAD36_04430</name>
</gene>
<dbReference type="InterPro" id="IPR010359">
    <property type="entry name" value="IrrE_HExxH"/>
</dbReference>
<accession>A0A9D1IZ66</accession>
<name>A0A9D1IZ66_9FIRM</name>
<dbReference type="Proteomes" id="UP000824238">
    <property type="component" value="Unassembled WGS sequence"/>
</dbReference>
<dbReference type="Gene3D" id="1.10.10.2910">
    <property type="match status" value="1"/>
</dbReference>
<sequence length="169" mass="19461">MTARQLSEVGERLVRRCGTRDPFEIARQIGVEVLFCPDFGSMKGMYRVVRRNRFIFINDSLTPQMQHIVCAHELGHDQLHRDLAKTGALQEFMLYDMTTKPEYEANIVAAEILLDTDEVLDYVYHYGYTSEQIAKAMDTDINLVALKVAHLAETNRGLRPVEHRSDFLK</sequence>
<evidence type="ECO:0000313" key="3">
    <source>
        <dbReference type="Proteomes" id="UP000824238"/>
    </source>
</evidence>
<proteinExistence type="predicted"/>
<dbReference type="Pfam" id="PF06114">
    <property type="entry name" value="Peptidase_M78"/>
    <property type="match status" value="1"/>
</dbReference>